<protein>
    <submittedName>
        <fullName evidence="1">Uncharacterized protein</fullName>
    </submittedName>
</protein>
<accession>A0A645IYS6</accession>
<comment type="caution">
    <text evidence="1">The sequence shown here is derived from an EMBL/GenBank/DDBJ whole genome shotgun (WGS) entry which is preliminary data.</text>
</comment>
<evidence type="ECO:0000313" key="1">
    <source>
        <dbReference type="EMBL" id="MPN56317.1"/>
    </source>
</evidence>
<name>A0A645IYS6_9ZZZZ</name>
<gene>
    <name evidence="1" type="ORF">SDC9_204005</name>
</gene>
<reference evidence="1" key="1">
    <citation type="submission" date="2019-08" db="EMBL/GenBank/DDBJ databases">
        <authorList>
            <person name="Kucharzyk K."/>
            <person name="Murdoch R.W."/>
            <person name="Higgins S."/>
            <person name="Loffler F."/>
        </authorList>
    </citation>
    <scope>NUCLEOTIDE SEQUENCE</scope>
</reference>
<dbReference type="EMBL" id="VSSQ01126525">
    <property type="protein sequence ID" value="MPN56317.1"/>
    <property type="molecule type" value="Genomic_DNA"/>
</dbReference>
<sequence length="59" mass="6931">MVPYGFFADTFDNGAFVQPQLDEAFRGQHLKRFAHRRTADAQLFGRRRQRKLLALFVFA</sequence>
<organism evidence="1">
    <name type="scientific">bioreactor metagenome</name>
    <dbReference type="NCBI Taxonomy" id="1076179"/>
    <lineage>
        <taxon>unclassified sequences</taxon>
        <taxon>metagenomes</taxon>
        <taxon>ecological metagenomes</taxon>
    </lineage>
</organism>
<proteinExistence type="predicted"/>
<dbReference type="AlphaFoldDB" id="A0A645IYS6"/>